<evidence type="ECO:0000256" key="3">
    <source>
        <dbReference type="ARBA" id="ARBA00023157"/>
    </source>
</evidence>
<dbReference type="FunCoup" id="A0A672U0E2">
    <property type="interactions" value="3"/>
</dbReference>
<dbReference type="Ensembl" id="ENSSHBT00005009074.1">
    <property type="protein sequence ID" value="ENSSHBP00005007551.1"/>
    <property type="gene ID" value="ENSSHBG00005006465.1"/>
</dbReference>
<keyword evidence="5" id="KW-0393">Immunoglobulin domain</keyword>
<organism evidence="8 9">
    <name type="scientific">Strigops habroptila</name>
    <name type="common">Kakapo</name>
    <dbReference type="NCBI Taxonomy" id="2489341"/>
    <lineage>
        <taxon>Eukaryota</taxon>
        <taxon>Metazoa</taxon>
        <taxon>Chordata</taxon>
        <taxon>Craniata</taxon>
        <taxon>Vertebrata</taxon>
        <taxon>Euteleostomi</taxon>
        <taxon>Archelosauria</taxon>
        <taxon>Archosauria</taxon>
        <taxon>Dinosauria</taxon>
        <taxon>Saurischia</taxon>
        <taxon>Theropoda</taxon>
        <taxon>Coelurosauria</taxon>
        <taxon>Aves</taxon>
        <taxon>Neognathae</taxon>
        <taxon>Neoaves</taxon>
        <taxon>Telluraves</taxon>
        <taxon>Australaves</taxon>
        <taxon>Psittaciformes</taxon>
        <taxon>Psittacidae</taxon>
        <taxon>Strigops</taxon>
    </lineage>
</organism>
<proteinExistence type="predicted"/>
<reference evidence="8" key="3">
    <citation type="submission" date="2025-09" db="UniProtKB">
        <authorList>
            <consortium name="Ensembl"/>
        </authorList>
    </citation>
    <scope>IDENTIFICATION</scope>
</reference>
<dbReference type="Pfam" id="PF00047">
    <property type="entry name" value="ig"/>
    <property type="match status" value="1"/>
</dbReference>
<name>A0A672U0E2_STRHB</name>
<accession>A0A672U0E2</accession>
<evidence type="ECO:0000256" key="1">
    <source>
        <dbReference type="ARBA" id="ARBA00022729"/>
    </source>
</evidence>
<evidence type="ECO:0000313" key="9">
    <source>
        <dbReference type="Proteomes" id="UP000472266"/>
    </source>
</evidence>
<evidence type="ECO:0000313" key="8">
    <source>
        <dbReference type="Ensembl" id="ENSSHBP00005007551.1"/>
    </source>
</evidence>
<dbReference type="PANTHER" id="PTHR11738:SF186">
    <property type="entry name" value="OSTEOCLAST-ASSOCIATED IMMUNOGLOBULIN-LIKE RECEPTOR"/>
    <property type="match status" value="1"/>
</dbReference>
<evidence type="ECO:0000259" key="7">
    <source>
        <dbReference type="PROSITE" id="PS50835"/>
    </source>
</evidence>
<feature type="domain" description="Ig-like" evidence="7">
    <location>
        <begin position="58"/>
        <end position="141"/>
    </location>
</feature>
<evidence type="ECO:0000256" key="4">
    <source>
        <dbReference type="ARBA" id="ARBA00023180"/>
    </source>
</evidence>
<feature type="compositionally biased region" description="Basic and acidic residues" evidence="6">
    <location>
        <begin position="330"/>
        <end position="339"/>
    </location>
</feature>
<reference evidence="8" key="2">
    <citation type="submission" date="2025-08" db="UniProtKB">
        <authorList>
            <consortium name="Ensembl"/>
        </authorList>
    </citation>
    <scope>IDENTIFICATION</scope>
</reference>
<dbReference type="FunFam" id="2.60.40.10:FF:000049">
    <property type="entry name" value="Leukocyte immunoglobulin-like receptor subfamily B member 1"/>
    <property type="match status" value="1"/>
</dbReference>
<dbReference type="InterPro" id="IPR013783">
    <property type="entry name" value="Ig-like_fold"/>
</dbReference>
<dbReference type="SUPFAM" id="SSF48726">
    <property type="entry name" value="Immunoglobulin"/>
    <property type="match status" value="2"/>
</dbReference>
<keyword evidence="1" id="KW-0732">Signal</keyword>
<keyword evidence="9" id="KW-1185">Reference proteome</keyword>
<dbReference type="GO" id="GO:0007166">
    <property type="term" value="P:cell surface receptor signaling pathway"/>
    <property type="evidence" value="ECO:0007669"/>
    <property type="project" value="UniProtKB-ARBA"/>
</dbReference>
<dbReference type="InParanoid" id="A0A672U0E2"/>
<dbReference type="GeneTree" id="ENSGT01100000263478"/>
<dbReference type="PROSITE" id="PS50835">
    <property type="entry name" value="IG_LIKE"/>
    <property type="match status" value="1"/>
</dbReference>
<evidence type="ECO:0000256" key="5">
    <source>
        <dbReference type="ARBA" id="ARBA00023319"/>
    </source>
</evidence>
<dbReference type="InterPro" id="IPR013151">
    <property type="entry name" value="Immunoglobulin_dom"/>
</dbReference>
<dbReference type="FunFam" id="2.60.40.10:FF:000033">
    <property type="entry name" value="Killer cell immunoglobulin-like receptor"/>
    <property type="match status" value="1"/>
</dbReference>
<dbReference type="SMART" id="SM00409">
    <property type="entry name" value="IG"/>
    <property type="match status" value="2"/>
</dbReference>
<dbReference type="InterPro" id="IPR036179">
    <property type="entry name" value="Ig-like_dom_sf"/>
</dbReference>
<dbReference type="GO" id="GO:0002764">
    <property type="term" value="P:immune response-regulating signaling pathway"/>
    <property type="evidence" value="ECO:0007669"/>
    <property type="project" value="TreeGrafter"/>
</dbReference>
<evidence type="ECO:0000256" key="6">
    <source>
        <dbReference type="SAM" id="MobiDB-lite"/>
    </source>
</evidence>
<keyword evidence="3" id="KW-1015">Disulfide bond</keyword>
<evidence type="ECO:0000256" key="2">
    <source>
        <dbReference type="ARBA" id="ARBA00022737"/>
    </source>
</evidence>
<dbReference type="Gene3D" id="2.60.40.10">
    <property type="entry name" value="Immunoglobulins"/>
    <property type="match status" value="2"/>
</dbReference>
<sequence>MTWHRGLPQPQALPQHHRTKLAPVWTWGLKPSPGSPRGSRRWGLVSAWQHLSPCAGAPTISIFLKPPGVIPPGGSTTICCHCQCDDGNVVLYKDGQQLRILELRDGRAEFPISNATQEDAGPYSCHYLAGGTVLARSETLEIMVEGEGCALTSSRGVRLHTDARSHLASPSAWWAGFFPSSLACRGGDHLYLCLSEVVGSWRSHLLMPSSLPIEFHLPKPVLSVLPGLEVAAGAYVTFRCTITHASAGCFLYLEGQDKALDLLPKDQDDFNLSRVHKGNEGRYSCQCFTKGALWNWSDVSNSLDLVVKGETSSPAASNSSLPLLPHPGRTRKEDAEEGRPAPCPCPPLSLVPLGGAGKRLWVWGGPGAGMREVEPLGLLVNPLSLFSPAVSPCPCVCLSWEPHVCPFCPLGSPVSPMGGLLVGVPSDRPFLSPADYTWSNVVRLALGAAVLVLLGLIVAEDRHGHCCMWLGWERRARCSLRPELPTTGSRMGTLGFLQHLLTVR</sequence>
<dbReference type="Proteomes" id="UP000472266">
    <property type="component" value="Chromosome 14"/>
</dbReference>
<feature type="region of interest" description="Disordered" evidence="6">
    <location>
        <begin position="312"/>
        <end position="340"/>
    </location>
</feature>
<keyword evidence="2" id="KW-0677">Repeat</keyword>
<keyword evidence="4" id="KW-0325">Glycoprotein</keyword>
<dbReference type="OMA" id="IPKANAH"/>
<feature type="compositionally biased region" description="Low complexity" evidence="6">
    <location>
        <begin position="312"/>
        <end position="323"/>
    </location>
</feature>
<dbReference type="PANTHER" id="PTHR11738">
    <property type="entry name" value="MHC CLASS I NK CELL RECEPTOR"/>
    <property type="match status" value="1"/>
</dbReference>
<dbReference type="InterPro" id="IPR003599">
    <property type="entry name" value="Ig_sub"/>
</dbReference>
<protein>
    <recommendedName>
        <fullName evidence="7">Ig-like domain-containing protein</fullName>
    </recommendedName>
</protein>
<dbReference type="AlphaFoldDB" id="A0A672U0E2"/>
<dbReference type="InterPro" id="IPR050412">
    <property type="entry name" value="Ig-like_Receptors_ImmuneReg"/>
</dbReference>
<dbReference type="InterPro" id="IPR007110">
    <property type="entry name" value="Ig-like_dom"/>
</dbReference>
<reference evidence="8 9" key="1">
    <citation type="submission" date="2019-11" db="EMBL/GenBank/DDBJ databases">
        <title>Strigops habroptila (kakapo) genome, bStrHab1, primary haplotype, v2.</title>
        <authorList>
            <person name="Jarvis E.D."/>
            <person name="Howard J."/>
            <person name="Rhie A."/>
            <person name="Phillippy A."/>
            <person name="Korlach J."/>
            <person name="Digby A."/>
            <person name="Iorns D."/>
            <person name="Eason D."/>
            <person name="Robertson B."/>
            <person name="Raemaekers T."/>
            <person name="Howe K."/>
            <person name="Lewin H."/>
            <person name="Damas J."/>
            <person name="Hastie A."/>
            <person name="Tracey A."/>
            <person name="Chow W."/>
            <person name="Fedrigo O."/>
        </authorList>
    </citation>
    <scope>NUCLEOTIDE SEQUENCE [LARGE SCALE GENOMIC DNA]</scope>
</reference>